<evidence type="ECO:0000256" key="8">
    <source>
        <dbReference type="ARBA" id="ARBA00023277"/>
    </source>
</evidence>
<sequence>MGLRAVCLWAALLVLHAHASLFVRDDAHHPETPDTAPGLPEIPLVPFDGNDSLPFSPPYYPTPNTSTHGLWEYPVKRARAAVHSLKLDELATLVTGTGWGNGPCVGNLGSIPSIDFPGLCLQDGPAGLRGVDYATAFPPGITVAATFSKELMRRRGTAIGREFRGKGANVFLGPMVNLMRAPAAGRNWEGFGADPYVNGEAAFITVQAVQNERVQATVKHYIANEQEHFRNTGSSNLDERAERELYLHPFMRAIQAGAVSVMPAYNYVNNSWMSQNALLLNSRLKTELQFQGYTVSDWGAQHSGVASALAGLDVTMPGGTSCCDMNVTSFWGVNLTQAVANGSVPLARVQDMATRVLAGYYFVRQDEGYPKPNFNFFDINDPATNGHVNVMADHDEVSRDIATAAIALLKNTNHTLPLRRPKKVALIGSDAGPFPLGLNYYGDNIGWPYGPLSMGWGSGATMNSYLVSAYESIQHRARQEHTAINWSFDDFDYKNAQKVANYSDAAMVFVTSFSGEGYGSVPNRQPIDKAANMGDRNNLTLWNGGEELIKQVAAINNNTIVVVHSVGPVLMEDWIDHPNVTAVLWAHLPGSESGQAVANVLYGDYNPSGRLPYTIARQRSDYPADVIYNSPAKQPQINFTESLLVDYRHFDAKQIEPRFEFGFGLSYTHFHYAALKVHLIGAYGRNWNDQWGKRTAPQGLPFWLFEDAVRLTFTVKNTGERDGFEVPQVYLSFPESSGEPPKVLRAFDRVWVPRNHTVQVNHTLSYYDLSVWSPKHQQWRRPRGTYHVLVGASSRDIRLRQSLL</sequence>
<dbReference type="InterPro" id="IPR013783">
    <property type="entry name" value="Ig-like_fold"/>
</dbReference>
<dbReference type="SUPFAM" id="SSF51445">
    <property type="entry name" value="(Trans)glycosidases"/>
    <property type="match status" value="1"/>
</dbReference>
<dbReference type="Pfam" id="PF00933">
    <property type="entry name" value="Glyco_hydro_3"/>
    <property type="match status" value="1"/>
</dbReference>
<keyword evidence="11" id="KW-0732">Signal</keyword>
<evidence type="ECO:0000313" key="13">
    <source>
        <dbReference type="EMBL" id="WFD28737.1"/>
    </source>
</evidence>
<protein>
    <recommendedName>
        <fullName evidence="4">beta-glucosidase</fullName>
        <ecNumber evidence="4">3.2.1.21</ecNumber>
    </recommendedName>
</protein>
<evidence type="ECO:0000256" key="1">
    <source>
        <dbReference type="ARBA" id="ARBA00000448"/>
    </source>
</evidence>
<keyword evidence="6" id="KW-0136">Cellulose degradation</keyword>
<keyword evidence="14" id="KW-1185">Reference proteome</keyword>
<keyword evidence="5 13" id="KW-0378">Hydrolase</keyword>
<evidence type="ECO:0000256" key="9">
    <source>
        <dbReference type="ARBA" id="ARBA00023295"/>
    </source>
</evidence>
<dbReference type="Gene3D" id="3.40.50.1700">
    <property type="entry name" value="Glycoside hydrolase family 3 C-terminal domain"/>
    <property type="match status" value="1"/>
</dbReference>
<dbReference type="InterPro" id="IPR017853">
    <property type="entry name" value="GH"/>
</dbReference>
<dbReference type="Pfam" id="PF01915">
    <property type="entry name" value="Glyco_hydro_3_C"/>
    <property type="match status" value="1"/>
</dbReference>
<keyword evidence="7" id="KW-0325">Glycoprotein</keyword>
<dbReference type="InterPro" id="IPR026891">
    <property type="entry name" value="Fn3-like"/>
</dbReference>
<dbReference type="InterPro" id="IPR002772">
    <property type="entry name" value="Glyco_hydro_3_C"/>
</dbReference>
<comment type="similarity">
    <text evidence="3">Belongs to the glycosyl hydrolase 3 family.</text>
</comment>
<name>A0AAF0ELQ1_9BASI</name>
<dbReference type="FunFam" id="3.20.20.300:FF:000002">
    <property type="entry name" value="Probable beta-glucosidase"/>
    <property type="match status" value="1"/>
</dbReference>
<evidence type="ECO:0000256" key="5">
    <source>
        <dbReference type="ARBA" id="ARBA00022801"/>
    </source>
</evidence>
<reference evidence="13" key="1">
    <citation type="submission" date="2023-03" db="EMBL/GenBank/DDBJ databases">
        <title>Mating type loci evolution in Malassezia.</title>
        <authorList>
            <person name="Coelho M.A."/>
        </authorList>
    </citation>
    <scope>NUCLEOTIDE SEQUENCE</scope>
    <source>
        <strain evidence="13">CBS 9557</strain>
    </source>
</reference>
<accession>A0AAF0ELQ1</accession>
<dbReference type="FunFam" id="3.40.50.1700:FF:000003">
    <property type="entry name" value="Probable beta-glucosidase"/>
    <property type="match status" value="1"/>
</dbReference>
<evidence type="ECO:0000256" key="4">
    <source>
        <dbReference type="ARBA" id="ARBA00012744"/>
    </source>
</evidence>
<gene>
    <name evidence="13" type="ORF">MNAN1_003751</name>
</gene>
<evidence type="ECO:0000313" key="14">
    <source>
        <dbReference type="Proteomes" id="UP001213623"/>
    </source>
</evidence>
<dbReference type="InterPro" id="IPR036881">
    <property type="entry name" value="Glyco_hydro_3_C_sf"/>
</dbReference>
<proteinExistence type="inferred from homology"/>
<dbReference type="InterPro" id="IPR036962">
    <property type="entry name" value="Glyco_hydro_3_N_sf"/>
</dbReference>
<keyword evidence="10" id="KW-0624">Polysaccharide degradation</keyword>
<dbReference type="SMART" id="SM01217">
    <property type="entry name" value="Fn3_like"/>
    <property type="match status" value="1"/>
</dbReference>
<evidence type="ECO:0000256" key="2">
    <source>
        <dbReference type="ARBA" id="ARBA00004987"/>
    </source>
</evidence>
<feature type="domain" description="Fibronectin type III-like" evidence="12">
    <location>
        <begin position="725"/>
        <end position="794"/>
    </location>
</feature>
<evidence type="ECO:0000256" key="3">
    <source>
        <dbReference type="ARBA" id="ARBA00005336"/>
    </source>
</evidence>
<keyword evidence="9 13" id="KW-0326">Glycosidase</keyword>
<dbReference type="PRINTS" id="PR00133">
    <property type="entry name" value="GLHYDRLASE3"/>
</dbReference>
<evidence type="ECO:0000256" key="10">
    <source>
        <dbReference type="ARBA" id="ARBA00023326"/>
    </source>
</evidence>
<dbReference type="GO" id="GO:0008422">
    <property type="term" value="F:beta-glucosidase activity"/>
    <property type="evidence" value="ECO:0007669"/>
    <property type="project" value="UniProtKB-EC"/>
</dbReference>
<dbReference type="Gene3D" id="3.20.20.300">
    <property type="entry name" value="Glycoside hydrolase, family 3, N-terminal domain"/>
    <property type="match status" value="1"/>
</dbReference>
<evidence type="ECO:0000256" key="11">
    <source>
        <dbReference type="SAM" id="SignalP"/>
    </source>
</evidence>
<evidence type="ECO:0000259" key="12">
    <source>
        <dbReference type="SMART" id="SM01217"/>
    </source>
</evidence>
<dbReference type="PANTHER" id="PTHR42715:SF2">
    <property type="entry name" value="BETA-GLUCOSIDASE F-RELATED"/>
    <property type="match status" value="1"/>
</dbReference>
<feature type="chain" id="PRO_5042084206" description="beta-glucosidase" evidence="11">
    <location>
        <begin position="20"/>
        <end position="804"/>
    </location>
</feature>
<organism evidence="13 14">
    <name type="scientific">Malassezia nana</name>
    <dbReference type="NCBI Taxonomy" id="180528"/>
    <lineage>
        <taxon>Eukaryota</taxon>
        <taxon>Fungi</taxon>
        <taxon>Dikarya</taxon>
        <taxon>Basidiomycota</taxon>
        <taxon>Ustilaginomycotina</taxon>
        <taxon>Malasseziomycetes</taxon>
        <taxon>Malasseziales</taxon>
        <taxon>Malasseziaceae</taxon>
        <taxon>Malassezia</taxon>
    </lineage>
</organism>
<dbReference type="EC" id="3.2.1.21" evidence="4"/>
<dbReference type="Proteomes" id="UP001213623">
    <property type="component" value="Chromosome 7"/>
</dbReference>
<feature type="signal peptide" evidence="11">
    <location>
        <begin position="1"/>
        <end position="19"/>
    </location>
</feature>
<dbReference type="InterPro" id="IPR050288">
    <property type="entry name" value="Cellulose_deg_GH3"/>
</dbReference>
<dbReference type="AlphaFoldDB" id="A0AAF0ELQ1"/>
<evidence type="ECO:0000256" key="7">
    <source>
        <dbReference type="ARBA" id="ARBA00023180"/>
    </source>
</evidence>
<dbReference type="EMBL" id="CP119898">
    <property type="protein sequence ID" value="WFD28737.1"/>
    <property type="molecule type" value="Genomic_DNA"/>
</dbReference>
<dbReference type="Gene3D" id="2.60.40.10">
    <property type="entry name" value="Immunoglobulins"/>
    <property type="match status" value="1"/>
</dbReference>
<keyword evidence="8" id="KW-0119">Carbohydrate metabolism</keyword>
<dbReference type="SUPFAM" id="SSF52279">
    <property type="entry name" value="Beta-D-glucan exohydrolase, C-terminal domain"/>
    <property type="match status" value="1"/>
</dbReference>
<evidence type="ECO:0000256" key="6">
    <source>
        <dbReference type="ARBA" id="ARBA00023001"/>
    </source>
</evidence>
<dbReference type="InterPro" id="IPR001764">
    <property type="entry name" value="Glyco_hydro_3_N"/>
</dbReference>
<comment type="pathway">
    <text evidence="2">Glycan metabolism; cellulose degradation.</text>
</comment>
<dbReference type="Pfam" id="PF14310">
    <property type="entry name" value="Fn3-like"/>
    <property type="match status" value="1"/>
</dbReference>
<dbReference type="GO" id="GO:0030245">
    <property type="term" value="P:cellulose catabolic process"/>
    <property type="evidence" value="ECO:0007669"/>
    <property type="project" value="UniProtKB-KW"/>
</dbReference>
<dbReference type="PANTHER" id="PTHR42715">
    <property type="entry name" value="BETA-GLUCOSIDASE"/>
    <property type="match status" value="1"/>
</dbReference>
<comment type="catalytic activity">
    <reaction evidence="1">
        <text>Hydrolysis of terminal, non-reducing beta-D-glucosyl residues with release of beta-D-glucose.</text>
        <dbReference type="EC" id="3.2.1.21"/>
    </reaction>
</comment>